<accession>A0A8H6VY87</accession>
<dbReference type="OrthoDB" id="2367075at2759"/>
<dbReference type="RefSeq" id="XP_037217917.1">
    <property type="nucleotide sequence ID" value="XM_037364675.1"/>
</dbReference>
<proteinExistence type="predicted"/>
<evidence type="ECO:0000256" key="1">
    <source>
        <dbReference type="SAM" id="MobiDB-lite"/>
    </source>
</evidence>
<gene>
    <name evidence="2" type="ORF">MIND_00799500</name>
</gene>
<name>A0A8H6VY87_9AGAR</name>
<dbReference type="AlphaFoldDB" id="A0A8H6VY87"/>
<evidence type="ECO:0000313" key="3">
    <source>
        <dbReference type="Proteomes" id="UP000636479"/>
    </source>
</evidence>
<feature type="compositionally biased region" description="Basic and acidic residues" evidence="1">
    <location>
        <begin position="20"/>
        <end position="32"/>
    </location>
</feature>
<keyword evidence="3" id="KW-1185">Reference proteome</keyword>
<protein>
    <submittedName>
        <fullName evidence="2">BTB domain-containing protein</fullName>
    </submittedName>
</protein>
<feature type="compositionally biased region" description="Polar residues" evidence="1">
    <location>
        <begin position="100"/>
        <end position="113"/>
    </location>
</feature>
<dbReference type="EMBL" id="JACAZF010000007">
    <property type="protein sequence ID" value="KAF7298529.1"/>
    <property type="molecule type" value="Genomic_DNA"/>
</dbReference>
<feature type="region of interest" description="Disordered" evidence="1">
    <location>
        <begin position="1"/>
        <end position="117"/>
    </location>
</feature>
<evidence type="ECO:0000313" key="2">
    <source>
        <dbReference type="EMBL" id="KAF7298529.1"/>
    </source>
</evidence>
<dbReference type="GeneID" id="59347191"/>
<comment type="caution">
    <text evidence="2">The sequence shown here is derived from an EMBL/GenBank/DDBJ whole genome shotgun (WGS) entry which is preliminary data.</text>
</comment>
<reference evidence="2" key="1">
    <citation type="submission" date="2020-05" db="EMBL/GenBank/DDBJ databases">
        <title>Mycena genomes resolve the evolution of fungal bioluminescence.</title>
        <authorList>
            <person name="Tsai I.J."/>
        </authorList>
    </citation>
    <scope>NUCLEOTIDE SEQUENCE</scope>
    <source>
        <strain evidence="2">171206Taipei</strain>
    </source>
</reference>
<organism evidence="2 3">
    <name type="scientific">Mycena indigotica</name>
    <dbReference type="NCBI Taxonomy" id="2126181"/>
    <lineage>
        <taxon>Eukaryota</taxon>
        <taxon>Fungi</taxon>
        <taxon>Dikarya</taxon>
        <taxon>Basidiomycota</taxon>
        <taxon>Agaricomycotina</taxon>
        <taxon>Agaricomycetes</taxon>
        <taxon>Agaricomycetidae</taxon>
        <taxon>Agaricales</taxon>
        <taxon>Marasmiineae</taxon>
        <taxon>Mycenaceae</taxon>
        <taxon>Mycena</taxon>
    </lineage>
</organism>
<dbReference type="Proteomes" id="UP000636479">
    <property type="component" value="Unassembled WGS sequence"/>
</dbReference>
<sequence>MKDLHERQRVRFSKRATSSKSDHLLEAGHDSSAEDTVSSTGSEAAEEVGPQASGAQSEDIYDDLVEEGHLDADLPIRHDKRPPSHESKADTPDFALPPMSTRTFVDGSTNHSLATGKRSDLDDKVAAVTADDEKKQKESRNIIAVLLTTVIQWVRWRVELLLSICCRRNPSPPQTQRKRHPRFFRTDGNIVLCVQSTLYNVHRHYLAPDNENSVFTNRLNEQPATEDNPFVLDVDDGHDFDAFLDRAYLRHEVTSADLDTLVAAHKFSDKYGLRQEARETLKTIGEILCEFVPSESGVSEPLPSHHFPPARCVNLLCFLDKTPPTSISEFLTMYGGPVRHHHRLNRLKRGLEATLLQFTRDRAIPLQEALDIAEEHGFRRLLGELYYLALRKKSRADRASGVVPAPTEIVMAPTIFDLTAEMLHEKHERRILKGFASLATCGQRVANELRAASLCDCNKLTADGSSQCLRKRQRMTSGVHHHSPDLRRFFEWAGNPKQAEEVCCSSKSREFGERLRELHREMDRTLADHFLET</sequence>
<feature type="compositionally biased region" description="Basic and acidic residues" evidence="1">
    <location>
        <begin position="66"/>
        <end position="91"/>
    </location>
</feature>